<dbReference type="AlphaFoldDB" id="A0A1Y1YEK9"/>
<feature type="compositionally biased region" description="Low complexity" evidence="1">
    <location>
        <begin position="1"/>
        <end position="26"/>
    </location>
</feature>
<dbReference type="InterPro" id="IPR036910">
    <property type="entry name" value="HMG_box_dom_sf"/>
</dbReference>
<gene>
    <name evidence="2" type="ORF">BCR34DRAFT_607659</name>
</gene>
<evidence type="ECO:0000256" key="1">
    <source>
        <dbReference type="SAM" id="MobiDB-lite"/>
    </source>
</evidence>
<accession>A0A1Y1YEK9</accession>
<comment type="caution">
    <text evidence="2">The sequence shown here is derived from an EMBL/GenBank/DDBJ whole genome shotgun (WGS) entry which is preliminary data.</text>
</comment>
<name>A0A1Y1YEK9_9PLEO</name>
<dbReference type="OrthoDB" id="3940486at2759"/>
<feature type="region of interest" description="Disordered" evidence="1">
    <location>
        <begin position="1"/>
        <end position="36"/>
    </location>
</feature>
<dbReference type="EMBL" id="MCFA01000258">
    <property type="protein sequence ID" value="ORX96385.1"/>
    <property type="molecule type" value="Genomic_DNA"/>
</dbReference>
<protein>
    <recommendedName>
        <fullName evidence="4">HMG box domain-containing protein</fullName>
    </recommendedName>
</protein>
<evidence type="ECO:0008006" key="4">
    <source>
        <dbReference type="Google" id="ProtNLM"/>
    </source>
</evidence>
<reference evidence="2 3" key="1">
    <citation type="submission" date="2016-07" db="EMBL/GenBank/DDBJ databases">
        <title>Pervasive Adenine N6-methylation of Active Genes in Fungi.</title>
        <authorList>
            <consortium name="DOE Joint Genome Institute"/>
            <person name="Mondo S.J."/>
            <person name="Dannebaum R.O."/>
            <person name="Kuo R.C."/>
            <person name="Labutti K."/>
            <person name="Haridas S."/>
            <person name="Kuo A."/>
            <person name="Salamov A."/>
            <person name="Ahrendt S.R."/>
            <person name="Lipzen A."/>
            <person name="Sullivan W."/>
            <person name="Andreopoulos W.B."/>
            <person name="Clum A."/>
            <person name="Lindquist E."/>
            <person name="Daum C."/>
            <person name="Ramamoorthy G.K."/>
            <person name="Gryganskyi A."/>
            <person name="Culley D."/>
            <person name="Magnuson J.K."/>
            <person name="James T.Y."/>
            <person name="O'Malley M.A."/>
            <person name="Stajich J.E."/>
            <person name="Spatafora J.W."/>
            <person name="Visel A."/>
            <person name="Grigoriev I.V."/>
        </authorList>
    </citation>
    <scope>NUCLEOTIDE SEQUENCE [LARGE SCALE GENOMIC DNA]</scope>
    <source>
        <strain evidence="2 3">CBS 115471</strain>
    </source>
</reference>
<dbReference type="Gene3D" id="1.10.30.10">
    <property type="entry name" value="High mobility group box domain"/>
    <property type="match status" value="1"/>
</dbReference>
<organism evidence="2 3">
    <name type="scientific">Clohesyomyces aquaticus</name>
    <dbReference type="NCBI Taxonomy" id="1231657"/>
    <lineage>
        <taxon>Eukaryota</taxon>
        <taxon>Fungi</taxon>
        <taxon>Dikarya</taxon>
        <taxon>Ascomycota</taxon>
        <taxon>Pezizomycotina</taxon>
        <taxon>Dothideomycetes</taxon>
        <taxon>Pleosporomycetidae</taxon>
        <taxon>Pleosporales</taxon>
        <taxon>Lindgomycetaceae</taxon>
        <taxon>Clohesyomyces</taxon>
    </lineage>
</organism>
<keyword evidence="3" id="KW-1185">Reference proteome</keyword>
<proteinExistence type="predicted"/>
<dbReference type="Proteomes" id="UP000193144">
    <property type="component" value="Unassembled WGS sequence"/>
</dbReference>
<dbReference type="SUPFAM" id="SSF47095">
    <property type="entry name" value="HMG-box"/>
    <property type="match status" value="1"/>
</dbReference>
<evidence type="ECO:0000313" key="2">
    <source>
        <dbReference type="EMBL" id="ORX96385.1"/>
    </source>
</evidence>
<evidence type="ECO:0000313" key="3">
    <source>
        <dbReference type="Proteomes" id="UP000193144"/>
    </source>
</evidence>
<sequence length="81" mass="8855">MAPTTTKASTTKAKATNGAGVKKAVGPKSGKKNNARNAMAKMQAYFKEHRAEFKDLSFKDQQKELGKMWKVAPENPKTQTA</sequence>